<sequence>MSYSFDDEQLKESLWKAEKYYLNSLPNNEDICHQFSPNFEKRMRKLIESS</sequence>
<protein>
    <submittedName>
        <fullName evidence="1">Uncharacterized protein</fullName>
    </submittedName>
</protein>
<evidence type="ECO:0000313" key="1">
    <source>
        <dbReference type="EMBL" id="MFL0195863.1"/>
    </source>
</evidence>
<dbReference type="Proteomes" id="UP001623660">
    <property type="component" value="Unassembled WGS sequence"/>
</dbReference>
<evidence type="ECO:0000313" key="2">
    <source>
        <dbReference type="Proteomes" id="UP001623660"/>
    </source>
</evidence>
<reference evidence="1 2" key="1">
    <citation type="submission" date="2024-11" db="EMBL/GenBank/DDBJ databases">
        <authorList>
            <person name="Heng Y.C."/>
            <person name="Lim A.C.H."/>
            <person name="Lee J.K.Y."/>
            <person name="Kittelmann S."/>
        </authorList>
    </citation>
    <scope>NUCLEOTIDE SEQUENCE [LARGE SCALE GENOMIC DNA]</scope>
    <source>
        <strain evidence="1 2">WILCCON 0269</strain>
    </source>
</reference>
<keyword evidence="2" id="KW-1185">Reference proteome</keyword>
<dbReference type="EMBL" id="JBJHZX010000012">
    <property type="protein sequence ID" value="MFL0195863.1"/>
    <property type="molecule type" value="Genomic_DNA"/>
</dbReference>
<proteinExistence type="predicted"/>
<name>A0ABW8SKZ5_9CLOT</name>
<organism evidence="1 2">
    <name type="scientific">Candidatus Clostridium eludens</name>
    <dbReference type="NCBI Taxonomy" id="3381663"/>
    <lineage>
        <taxon>Bacteria</taxon>
        <taxon>Bacillati</taxon>
        <taxon>Bacillota</taxon>
        <taxon>Clostridia</taxon>
        <taxon>Eubacteriales</taxon>
        <taxon>Clostridiaceae</taxon>
        <taxon>Clostridium</taxon>
    </lineage>
</organism>
<gene>
    <name evidence="1" type="ORF">ACJDU8_09850</name>
</gene>
<dbReference type="RefSeq" id="WP_406791980.1">
    <property type="nucleotide sequence ID" value="NZ_JBJHZX010000012.1"/>
</dbReference>
<comment type="caution">
    <text evidence="1">The sequence shown here is derived from an EMBL/GenBank/DDBJ whole genome shotgun (WGS) entry which is preliminary data.</text>
</comment>
<accession>A0ABW8SKZ5</accession>